<keyword evidence="3" id="KW-1185">Reference proteome</keyword>
<dbReference type="KEGG" id="bpsi:IX83_01840"/>
<dbReference type="eggNOG" id="COG3022">
    <property type="taxonomic scope" value="Bacteria"/>
</dbReference>
<proteinExistence type="inferred from homology"/>
<evidence type="ECO:0000256" key="1">
    <source>
        <dbReference type="HAMAP-Rule" id="MF_00652"/>
    </source>
</evidence>
<dbReference type="Proteomes" id="UP000028945">
    <property type="component" value="Chromosome"/>
</dbReference>
<dbReference type="EMBL" id="CP009238">
    <property type="protein sequence ID" value="AIL32219.1"/>
    <property type="molecule type" value="Genomic_DNA"/>
</dbReference>
<dbReference type="HOGENOM" id="CLU_061989_0_0_4"/>
<gene>
    <name evidence="2" type="ORF">IX83_01840</name>
</gene>
<evidence type="ECO:0000313" key="2">
    <source>
        <dbReference type="EMBL" id="AIL32219.1"/>
    </source>
</evidence>
<dbReference type="PANTHER" id="PTHR30283">
    <property type="entry name" value="PEROXIDE STRESS RESPONSE PROTEIN YAAA"/>
    <property type="match status" value="1"/>
</dbReference>
<organism evidence="2 3">
    <name type="scientific">Basilea psittacipulmonis DSM 24701</name>
    <dbReference type="NCBI Taxonomy" id="1072685"/>
    <lineage>
        <taxon>Bacteria</taxon>
        <taxon>Pseudomonadati</taxon>
        <taxon>Pseudomonadota</taxon>
        <taxon>Betaproteobacteria</taxon>
        <taxon>Burkholderiales</taxon>
        <taxon>Alcaligenaceae</taxon>
        <taxon>Basilea</taxon>
    </lineage>
</organism>
<sequence>MLVILSPAKKLDYDSLLTTQEHSLYPFIKESQELIDILKKQSVQDIKALMKISDALAELNLARYQAWTPEFNLTNARQAIFAFDGDVYDGLQAKTLDNASLSWANEHLAILSGLYGVLKPLDLMQPYRLEMGTSLQTSKGKTLYDFWGDKITNYLNTLLEKQPLLVNLASQEYFKSVNTEKIKAPIIQCVFQDFKNGQYKIISFNAKRARGLMARFIIDHRIEQIDDLKEFNVAGYEYCKEASSPQTLVFRKT</sequence>
<dbReference type="OrthoDB" id="9777133at2"/>
<dbReference type="AlphaFoldDB" id="A0A077DC50"/>
<dbReference type="RefSeq" id="WP_038498491.1">
    <property type="nucleotide sequence ID" value="NZ_AFWK01000088.1"/>
</dbReference>
<dbReference type="GO" id="GO:0005829">
    <property type="term" value="C:cytosol"/>
    <property type="evidence" value="ECO:0007669"/>
    <property type="project" value="TreeGrafter"/>
</dbReference>
<name>A0A077DC50_9BURK</name>
<reference evidence="2 3" key="1">
    <citation type="journal article" date="2014" name="BMC Genomics">
        <title>A genomic perspective on a new bacterial genus and species from the Alcaligenaceae family, Basilea psittacipulmonis.</title>
        <authorList>
            <person name="Whiteson K.L."/>
            <person name="Hernandez D."/>
            <person name="Lazarevic V."/>
            <person name="Gaia N."/>
            <person name="Farinelli L."/>
            <person name="Francois P."/>
            <person name="Pilo P."/>
            <person name="Frey J."/>
            <person name="Schrenzel J."/>
        </authorList>
    </citation>
    <scope>NUCLEOTIDE SEQUENCE [LARGE SCALE GENOMIC DNA]</scope>
    <source>
        <strain evidence="2 3">DSM 24701</strain>
    </source>
</reference>
<accession>A0A077DC50</accession>
<comment type="similarity">
    <text evidence="1">Belongs to the UPF0246 family.</text>
</comment>
<dbReference type="PANTHER" id="PTHR30283:SF4">
    <property type="entry name" value="PEROXIDE STRESS RESISTANCE PROTEIN YAAA"/>
    <property type="match status" value="1"/>
</dbReference>
<evidence type="ECO:0000313" key="3">
    <source>
        <dbReference type="Proteomes" id="UP000028945"/>
    </source>
</evidence>
<dbReference type="STRING" id="1072685.IX83_01840"/>
<dbReference type="InterPro" id="IPR005583">
    <property type="entry name" value="YaaA"/>
</dbReference>
<dbReference type="GO" id="GO:0033194">
    <property type="term" value="P:response to hydroperoxide"/>
    <property type="evidence" value="ECO:0007669"/>
    <property type="project" value="TreeGrafter"/>
</dbReference>
<dbReference type="NCBIfam" id="NF002542">
    <property type="entry name" value="PRK02101.1-3"/>
    <property type="match status" value="1"/>
</dbReference>
<dbReference type="Pfam" id="PF03883">
    <property type="entry name" value="H2O2_YaaD"/>
    <property type="match status" value="1"/>
</dbReference>
<protein>
    <recommendedName>
        <fullName evidence="1">UPF0246 protein IX83_01840</fullName>
    </recommendedName>
</protein>
<dbReference type="HAMAP" id="MF_00652">
    <property type="entry name" value="UPF0246"/>
    <property type="match status" value="1"/>
</dbReference>